<gene>
    <name evidence="8" type="ordered locus">Spirs_4096</name>
</gene>
<dbReference type="HOGENOM" id="CLU_651968_0_0_12"/>
<feature type="domain" description="Histidine kinase/HSP90-like ATPase" evidence="7">
    <location>
        <begin position="321"/>
        <end position="410"/>
    </location>
</feature>
<dbReference type="KEGG" id="ssm:Spirs_4096"/>
<feature type="transmembrane region" description="Helical" evidence="6">
    <location>
        <begin position="12"/>
        <end position="29"/>
    </location>
</feature>
<comment type="catalytic activity">
    <reaction evidence="1">
        <text>ATP + protein L-histidine = ADP + protein N-phospho-L-histidine.</text>
        <dbReference type="EC" id="2.7.13.3"/>
    </reaction>
</comment>
<dbReference type="PANTHER" id="PTHR24421:SF10">
    <property type="entry name" value="NITRATE_NITRITE SENSOR PROTEIN NARQ"/>
    <property type="match status" value="1"/>
</dbReference>
<evidence type="ECO:0000259" key="7">
    <source>
        <dbReference type="SMART" id="SM00387"/>
    </source>
</evidence>
<evidence type="ECO:0000256" key="5">
    <source>
        <dbReference type="ARBA" id="ARBA00023012"/>
    </source>
</evidence>
<feature type="transmembrane region" description="Helical" evidence="6">
    <location>
        <begin position="74"/>
        <end position="99"/>
    </location>
</feature>
<dbReference type="InterPro" id="IPR036890">
    <property type="entry name" value="HATPase_C_sf"/>
</dbReference>
<dbReference type="SMART" id="SM00387">
    <property type="entry name" value="HATPase_c"/>
    <property type="match status" value="1"/>
</dbReference>
<keyword evidence="4 8" id="KW-0418">Kinase</keyword>
<dbReference type="OrthoDB" id="9778366at2"/>
<evidence type="ECO:0000256" key="1">
    <source>
        <dbReference type="ARBA" id="ARBA00000085"/>
    </source>
</evidence>
<dbReference type="Gene3D" id="3.30.565.10">
    <property type="entry name" value="Histidine kinase-like ATPase, C-terminal domain"/>
    <property type="match status" value="1"/>
</dbReference>
<dbReference type="AlphaFoldDB" id="E1R9K8"/>
<dbReference type="Gene3D" id="1.20.5.1930">
    <property type="match status" value="1"/>
</dbReference>
<dbReference type="EMBL" id="CP002116">
    <property type="protein sequence ID" value="ADK83177.1"/>
    <property type="molecule type" value="Genomic_DNA"/>
</dbReference>
<dbReference type="CDD" id="cd16917">
    <property type="entry name" value="HATPase_UhpB-NarQ-NarX-like"/>
    <property type="match status" value="1"/>
</dbReference>
<keyword evidence="5" id="KW-0902">Two-component regulatory system</keyword>
<evidence type="ECO:0000313" key="9">
    <source>
        <dbReference type="Proteomes" id="UP000002318"/>
    </source>
</evidence>
<dbReference type="STRING" id="573413.Spirs_4096"/>
<keyword evidence="6" id="KW-0812">Transmembrane</keyword>
<sequence length="421" mass="49023">MKHANSYGGAKISLTSITLIIHIVCIFQYHQTSQFSGMPLFYIQSVLVLLFIDAVIAIINIIKLLTIPNLALFYLRGFIILIISYTIQEDFLLEILLYIDYSIPTRYRNNWKYSIMYLSLYLCLLALFQFPNPLFGTAFLSWNFKVPLFWDYSMFLLLTILFTISLFFMIYYREQLLQSRRELSLEKSIKSKLLHLNQRFQDYAYTAENNAKRKERRVITQKIHDSTGYSFTNIISLMDVAISIGDEDFDRLTEIHMTAKKEAKNGLNQTRKILTYTRNQEQPNTIEDEASILHLIRTFRKVTNIETRLEMVNSKQSYGKVTDGILFSIVREALTNILQHSNADKVFIYFGEVREDILLYIRDNGRNYGETNFGIGLTGVQERVASVGGRVTFQYSIDGFTIKAEIPINKGEKKYDKDSHR</sequence>
<keyword evidence="3" id="KW-0808">Transferase</keyword>
<dbReference type="InterPro" id="IPR050482">
    <property type="entry name" value="Sensor_HK_TwoCompSys"/>
</dbReference>
<dbReference type="Proteomes" id="UP000002318">
    <property type="component" value="Chromosome"/>
</dbReference>
<feature type="transmembrane region" description="Helical" evidence="6">
    <location>
        <begin position="150"/>
        <end position="172"/>
    </location>
</feature>
<name>E1R9K8_SEDSS</name>
<evidence type="ECO:0000256" key="4">
    <source>
        <dbReference type="ARBA" id="ARBA00022777"/>
    </source>
</evidence>
<proteinExistence type="predicted"/>
<dbReference type="RefSeq" id="WP_013256633.1">
    <property type="nucleotide sequence ID" value="NC_014364.1"/>
</dbReference>
<evidence type="ECO:0000256" key="6">
    <source>
        <dbReference type="SAM" id="Phobius"/>
    </source>
</evidence>
<evidence type="ECO:0000313" key="8">
    <source>
        <dbReference type="EMBL" id="ADK83177.1"/>
    </source>
</evidence>
<accession>E1R9K8</accession>
<reference evidence="8 9" key="1">
    <citation type="journal article" date="2010" name="Stand. Genomic Sci.">
        <title>Complete genome sequence of Spirochaeta smaragdinae type strain (SEBR 4228).</title>
        <authorList>
            <person name="Mavromatis K."/>
            <person name="Yasawong M."/>
            <person name="Chertkov O."/>
            <person name="Lapidus A."/>
            <person name="Lucas S."/>
            <person name="Nolan M."/>
            <person name="Del Rio T.G."/>
            <person name="Tice H."/>
            <person name="Cheng J.F."/>
            <person name="Pitluck S."/>
            <person name="Liolios K."/>
            <person name="Ivanova N."/>
            <person name="Tapia R."/>
            <person name="Han C."/>
            <person name="Bruce D."/>
            <person name="Goodwin L."/>
            <person name="Pati A."/>
            <person name="Chen A."/>
            <person name="Palaniappan K."/>
            <person name="Land M."/>
            <person name="Hauser L."/>
            <person name="Chang Y.J."/>
            <person name="Jeffries C.D."/>
            <person name="Detter J.C."/>
            <person name="Rohde M."/>
            <person name="Brambilla E."/>
            <person name="Spring S."/>
            <person name="Goker M."/>
            <person name="Sikorski J."/>
            <person name="Woyke T."/>
            <person name="Bristow J."/>
            <person name="Eisen J.A."/>
            <person name="Markowitz V."/>
            <person name="Hugenholtz P."/>
            <person name="Klenk H.P."/>
            <person name="Kyrpides N.C."/>
        </authorList>
    </citation>
    <scope>NUCLEOTIDE SEQUENCE [LARGE SCALE GENOMIC DNA]</scope>
    <source>
        <strain evidence="9">DSM 11293 / JCM 15392 / SEBR 4228</strain>
    </source>
</reference>
<keyword evidence="6" id="KW-1133">Transmembrane helix</keyword>
<dbReference type="GO" id="GO:0000160">
    <property type="term" value="P:phosphorelay signal transduction system"/>
    <property type="evidence" value="ECO:0007669"/>
    <property type="project" value="UniProtKB-KW"/>
</dbReference>
<feature type="transmembrane region" description="Helical" evidence="6">
    <location>
        <begin position="41"/>
        <end position="62"/>
    </location>
</feature>
<evidence type="ECO:0000256" key="2">
    <source>
        <dbReference type="ARBA" id="ARBA00012438"/>
    </source>
</evidence>
<protein>
    <recommendedName>
        <fullName evidence="2">histidine kinase</fullName>
        <ecNumber evidence="2">2.7.13.3</ecNumber>
    </recommendedName>
</protein>
<dbReference type="SUPFAM" id="SSF55874">
    <property type="entry name" value="ATPase domain of HSP90 chaperone/DNA topoisomerase II/histidine kinase"/>
    <property type="match status" value="1"/>
</dbReference>
<dbReference type="PANTHER" id="PTHR24421">
    <property type="entry name" value="NITRATE/NITRITE SENSOR PROTEIN NARX-RELATED"/>
    <property type="match status" value="1"/>
</dbReference>
<dbReference type="EC" id="2.7.13.3" evidence="2"/>
<keyword evidence="9" id="KW-1185">Reference proteome</keyword>
<dbReference type="InterPro" id="IPR003594">
    <property type="entry name" value="HATPase_dom"/>
</dbReference>
<dbReference type="GO" id="GO:0004673">
    <property type="term" value="F:protein histidine kinase activity"/>
    <property type="evidence" value="ECO:0007669"/>
    <property type="project" value="UniProtKB-EC"/>
</dbReference>
<dbReference type="eggNOG" id="COG4585">
    <property type="taxonomic scope" value="Bacteria"/>
</dbReference>
<organism evidence="8 9">
    <name type="scientific">Sediminispirochaeta smaragdinae (strain DSM 11293 / JCM 15392 / SEBR 4228)</name>
    <name type="common">Spirochaeta smaragdinae</name>
    <dbReference type="NCBI Taxonomy" id="573413"/>
    <lineage>
        <taxon>Bacteria</taxon>
        <taxon>Pseudomonadati</taxon>
        <taxon>Spirochaetota</taxon>
        <taxon>Spirochaetia</taxon>
        <taxon>Spirochaetales</taxon>
        <taxon>Spirochaetaceae</taxon>
        <taxon>Sediminispirochaeta</taxon>
    </lineage>
</organism>
<evidence type="ECO:0000256" key="3">
    <source>
        <dbReference type="ARBA" id="ARBA00022679"/>
    </source>
</evidence>
<keyword evidence="6" id="KW-0472">Membrane</keyword>